<organism evidence="2 3">
    <name type="scientific">Thermosporothrix hazakensis</name>
    <dbReference type="NCBI Taxonomy" id="644383"/>
    <lineage>
        <taxon>Bacteria</taxon>
        <taxon>Bacillati</taxon>
        <taxon>Chloroflexota</taxon>
        <taxon>Ktedonobacteria</taxon>
        <taxon>Ktedonobacterales</taxon>
        <taxon>Thermosporotrichaceae</taxon>
        <taxon>Thermosporothrix</taxon>
    </lineage>
</organism>
<dbReference type="EMBL" id="QKUF01000040">
    <property type="protein sequence ID" value="PZW20778.1"/>
    <property type="molecule type" value="Genomic_DNA"/>
</dbReference>
<dbReference type="Proteomes" id="UP000248806">
    <property type="component" value="Unassembled WGS sequence"/>
</dbReference>
<protein>
    <submittedName>
        <fullName evidence="2">Male sterility protein</fullName>
    </submittedName>
</protein>
<comment type="caution">
    <text evidence="2">The sequence shown here is derived from an EMBL/GenBank/DDBJ whole genome shotgun (WGS) entry which is preliminary data.</text>
</comment>
<evidence type="ECO:0000313" key="2">
    <source>
        <dbReference type="EMBL" id="PZW20778.1"/>
    </source>
</evidence>
<keyword evidence="3" id="KW-1185">Reference proteome</keyword>
<sequence length="142" mass="15434">MFHLDIPLRSLFDAPTFADLAPHIDLLKLGLTPKPQEGTEYAWYKDAVLDTSIVPDGTLDLEAVLAPRSVFLTGATGLLGSALLFDLLCNTKATVYCLVRAASLEQARKKLETKLAPYTALAAVDHSRLVPVIRQSRNSTLA</sequence>
<evidence type="ECO:0000259" key="1">
    <source>
        <dbReference type="Pfam" id="PF07993"/>
    </source>
</evidence>
<evidence type="ECO:0000313" key="3">
    <source>
        <dbReference type="Proteomes" id="UP000248806"/>
    </source>
</evidence>
<name>A0A326TYP5_THEHA</name>
<dbReference type="InterPro" id="IPR036291">
    <property type="entry name" value="NAD(P)-bd_dom_sf"/>
</dbReference>
<gene>
    <name evidence="2" type="ORF">EI42_05853</name>
</gene>
<reference evidence="2 3" key="1">
    <citation type="submission" date="2018-06" db="EMBL/GenBank/DDBJ databases">
        <title>Genomic Encyclopedia of Archaeal and Bacterial Type Strains, Phase II (KMG-II): from individual species to whole genera.</title>
        <authorList>
            <person name="Goeker M."/>
        </authorList>
    </citation>
    <scope>NUCLEOTIDE SEQUENCE [LARGE SCALE GENOMIC DNA]</scope>
    <source>
        <strain evidence="2 3">ATCC BAA-1881</strain>
    </source>
</reference>
<proteinExistence type="predicted"/>
<dbReference type="Gene3D" id="3.40.50.720">
    <property type="entry name" value="NAD(P)-binding Rossmann-like Domain"/>
    <property type="match status" value="1"/>
</dbReference>
<dbReference type="RefSeq" id="WP_111326083.1">
    <property type="nucleotide sequence ID" value="NZ_BIFX01000002.1"/>
</dbReference>
<dbReference type="Pfam" id="PF07993">
    <property type="entry name" value="NAD_binding_4"/>
    <property type="match status" value="1"/>
</dbReference>
<accession>A0A326TYP5</accession>
<dbReference type="SUPFAM" id="SSF51735">
    <property type="entry name" value="NAD(P)-binding Rossmann-fold domains"/>
    <property type="match status" value="1"/>
</dbReference>
<dbReference type="InterPro" id="IPR013120">
    <property type="entry name" value="FAR_NAD-bd"/>
</dbReference>
<dbReference type="AlphaFoldDB" id="A0A326TYP5"/>
<feature type="domain" description="Thioester reductase (TE)" evidence="1">
    <location>
        <begin position="72"/>
        <end position="132"/>
    </location>
</feature>